<comment type="cofactor">
    <cofactor evidence="13">
        <name>Mg(2+)</name>
        <dbReference type="ChEBI" id="CHEBI:18420"/>
    </cofactor>
    <text evidence="13">Binds 2 magnesium ions per tetramer.</text>
</comment>
<dbReference type="SUPFAM" id="SSF56037">
    <property type="entry name" value="PheT/TilS domain"/>
    <property type="match status" value="1"/>
</dbReference>
<dbReference type="InterPro" id="IPR005147">
    <property type="entry name" value="tRNA_synthase_B5-dom"/>
</dbReference>
<evidence type="ECO:0000256" key="13">
    <source>
        <dbReference type="HAMAP-Rule" id="MF_00283"/>
    </source>
</evidence>
<dbReference type="EMBL" id="CP036298">
    <property type="protein sequence ID" value="QDV25629.1"/>
    <property type="molecule type" value="Genomic_DNA"/>
</dbReference>
<feature type="binding site" evidence="13">
    <location>
        <position position="352"/>
    </location>
    <ligand>
        <name>Mg(2+)</name>
        <dbReference type="ChEBI" id="CHEBI:18420"/>
        <note>shared with alpha subunit</note>
    </ligand>
</feature>
<proteinExistence type="inferred from homology"/>
<evidence type="ECO:0000313" key="17">
    <source>
        <dbReference type="Proteomes" id="UP000318017"/>
    </source>
</evidence>
<evidence type="ECO:0000256" key="7">
    <source>
        <dbReference type="ARBA" id="ARBA00022741"/>
    </source>
</evidence>
<dbReference type="InterPro" id="IPR005146">
    <property type="entry name" value="B3/B4_tRNA-bd"/>
</dbReference>
<dbReference type="Pfam" id="PF03484">
    <property type="entry name" value="B5"/>
    <property type="match status" value="1"/>
</dbReference>
<dbReference type="InterPro" id="IPR020825">
    <property type="entry name" value="Phe-tRNA_synthase-like_B3/B4"/>
</dbReference>
<dbReference type="NCBIfam" id="TIGR00472">
    <property type="entry name" value="pheT_bact"/>
    <property type="match status" value="1"/>
</dbReference>
<dbReference type="InterPro" id="IPR041616">
    <property type="entry name" value="PheRS_beta_core"/>
</dbReference>
<keyword evidence="10 13" id="KW-0648">Protein biosynthesis</keyword>
<dbReference type="HAMAP" id="MF_00283">
    <property type="entry name" value="Phe_tRNA_synth_beta1"/>
    <property type="match status" value="1"/>
</dbReference>
<keyword evidence="6 13" id="KW-0479">Metal-binding</keyword>
<dbReference type="InterPro" id="IPR005121">
    <property type="entry name" value="Fdx_antiC-bd"/>
</dbReference>
<keyword evidence="5 13" id="KW-0436">Ligase</keyword>
<dbReference type="PANTHER" id="PTHR10947">
    <property type="entry name" value="PHENYLALANYL-TRNA SYNTHETASE BETA CHAIN AND LEUCINE-RICH REPEAT-CONTAINING PROTEIN 47"/>
    <property type="match status" value="1"/>
</dbReference>
<dbReference type="InterPro" id="IPR045864">
    <property type="entry name" value="aa-tRNA-synth_II/BPL/LPL"/>
</dbReference>
<evidence type="ECO:0000256" key="10">
    <source>
        <dbReference type="ARBA" id="ARBA00022917"/>
    </source>
</evidence>
<evidence type="ECO:0000259" key="15">
    <source>
        <dbReference type="PROSITE" id="PS51483"/>
    </source>
</evidence>
<dbReference type="PROSITE" id="PS51483">
    <property type="entry name" value="B5"/>
    <property type="match status" value="1"/>
</dbReference>
<accession>A0A518GAN8</accession>
<feature type="domain" description="B5" evidence="15">
    <location>
        <begin position="288"/>
        <end position="364"/>
    </location>
</feature>
<organism evidence="16 17">
    <name type="scientific">Aureliella helgolandensis</name>
    <dbReference type="NCBI Taxonomy" id="2527968"/>
    <lineage>
        <taxon>Bacteria</taxon>
        <taxon>Pseudomonadati</taxon>
        <taxon>Planctomycetota</taxon>
        <taxon>Planctomycetia</taxon>
        <taxon>Pirellulales</taxon>
        <taxon>Pirellulaceae</taxon>
        <taxon>Aureliella</taxon>
    </lineage>
</organism>
<dbReference type="Pfam" id="PF17759">
    <property type="entry name" value="tRNA_synthFbeta"/>
    <property type="match status" value="1"/>
</dbReference>
<keyword evidence="17" id="KW-1185">Reference proteome</keyword>
<dbReference type="SUPFAM" id="SSF46955">
    <property type="entry name" value="Putative DNA-binding domain"/>
    <property type="match status" value="2"/>
</dbReference>
<feature type="binding site" evidence="13">
    <location>
        <position position="342"/>
    </location>
    <ligand>
        <name>Mg(2+)</name>
        <dbReference type="ChEBI" id="CHEBI:18420"/>
        <note>shared with alpha subunit</note>
    </ligand>
</feature>
<evidence type="ECO:0000256" key="9">
    <source>
        <dbReference type="ARBA" id="ARBA00022842"/>
    </source>
</evidence>
<evidence type="ECO:0000256" key="5">
    <source>
        <dbReference type="ARBA" id="ARBA00022598"/>
    </source>
</evidence>
<evidence type="ECO:0000256" key="2">
    <source>
        <dbReference type="ARBA" id="ARBA00008653"/>
    </source>
</evidence>
<dbReference type="SMART" id="SM00873">
    <property type="entry name" value="B3_4"/>
    <property type="match status" value="1"/>
</dbReference>
<evidence type="ECO:0000256" key="1">
    <source>
        <dbReference type="ARBA" id="ARBA00004496"/>
    </source>
</evidence>
<feature type="domain" description="FDX-ACB" evidence="14">
    <location>
        <begin position="579"/>
        <end position="673"/>
    </location>
</feature>
<reference evidence="16 17" key="1">
    <citation type="submission" date="2019-02" db="EMBL/GenBank/DDBJ databases">
        <title>Deep-cultivation of Planctomycetes and their phenomic and genomic characterization uncovers novel biology.</title>
        <authorList>
            <person name="Wiegand S."/>
            <person name="Jogler M."/>
            <person name="Boedeker C."/>
            <person name="Pinto D."/>
            <person name="Vollmers J."/>
            <person name="Rivas-Marin E."/>
            <person name="Kohn T."/>
            <person name="Peeters S.H."/>
            <person name="Heuer A."/>
            <person name="Rast P."/>
            <person name="Oberbeckmann S."/>
            <person name="Bunk B."/>
            <person name="Jeske O."/>
            <person name="Meyerdierks A."/>
            <person name="Storesund J.E."/>
            <person name="Kallscheuer N."/>
            <person name="Luecker S."/>
            <person name="Lage O.M."/>
            <person name="Pohl T."/>
            <person name="Merkel B.J."/>
            <person name="Hornburger P."/>
            <person name="Mueller R.-W."/>
            <person name="Bruemmer F."/>
            <person name="Labrenz M."/>
            <person name="Spormann A.M."/>
            <person name="Op den Camp H."/>
            <person name="Overmann J."/>
            <person name="Amann R."/>
            <person name="Jetten M.S.M."/>
            <person name="Mascher T."/>
            <person name="Medema M.H."/>
            <person name="Devos D.P."/>
            <person name="Kaster A.-K."/>
            <person name="Ovreas L."/>
            <person name="Rohde M."/>
            <person name="Galperin M.Y."/>
            <person name="Jogler C."/>
        </authorList>
    </citation>
    <scope>NUCLEOTIDE SEQUENCE [LARGE SCALE GENOMIC DNA]</scope>
    <source>
        <strain evidence="16 17">Q31a</strain>
    </source>
</reference>
<feature type="binding site" evidence="13">
    <location>
        <position position="351"/>
    </location>
    <ligand>
        <name>Mg(2+)</name>
        <dbReference type="ChEBI" id="CHEBI:18420"/>
        <note>shared with alpha subunit</note>
    </ligand>
</feature>
<evidence type="ECO:0000256" key="4">
    <source>
        <dbReference type="ARBA" id="ARBA00022490"/>
    </source>
</evidence>
<evidence type="ECO:0000259" key="14">
    <source>
        <dbReference type="PROSITE" id="PS51447"/>
    </source>
</evidence>
<dbReference type="InterPro" id="IPR045060">
    <property type="entry name" value="Phe-tRNA-ligase_IIc_bsu"/>
</dbReference>
<dbReference type="GO" id="GO:0006432">
    <property type="term" value="P:phenylalanyl-tRNA aminoacylation"/>
    <property type="evidence" value="ECO:0007669"/>
    <property type="project" value="UniProtKB-UniRule"/>
</dbReference>
<dbReference type="GO" id="GO:0009328">
    <property type="term" value="C:phenylalanine-tRNA ligase complex"/>
    <property type="evidence" value="ECO:0007669"/>
    <property type="project" value="TreeGrafter"/>
</dbReference>
<dbReference type="InterPro" id="IPR009061">
    <property type="entry name" value="DNA-bd_dom_put_sf"/>
</dbReference>
<keyword evidence="8 13" id="KW-0067">ATP-binding</keyword>
<keyword evidence="9 13" id="KW-0460">Magnesium</keyword>
<dbReference type="KEGG" id="ahel:Q31a_39550"/>
<dbReference type="GO" id="GO:0003723">
    <property type="term" value="F:RNA binding"/>
    <property type="evidence" value="ECO:0007669"/>
    <property type="project" value="InterPro"/>
</dbReference>
<dbReference type="InterPro" id="IPR036690">
    <property type="entry name" value="Fdx_antiC-bd_sf"/>
</dbReference>
<dbReference type="RefSeq" id="WP_145080974.1">
    <property type="nucleotide sequence ID" value="NZ_CP036298.1"/>
</dbReference>
<keyword evidence="7 13" id="KW-0547">Nucleotide-binding</keyword>
<dbReference type="GO" id="GO:0005524">
    <property type="term" value="F:ATP binding"/>
    <property type="evidence" value="ECO:0007669"/>
    <property type="project" value="UniProtKB-UniRule"/>
</dbReference>
<evidence type="ECO:0000313" key="16">
    <source>
        <dbReference type="EMBL" id="QDV25629.1"/>
    </source>
</evidence>
<dbReference type="GO" id="GO:0004826">
    <property type="term" value="F:phenylalanine-tRNA ligase activity"/>
    <property type="evidence" value="ECO:0007669"/>
    <property type="project" value="UniProtKB-UniRule"/>
</dbReference>
<name>A0A518GAN8_9BACT</name>
<keyword evidence="11 13" id="KW-0030">Aminoacyl-tRNA synthetase</keyword>
<dbReference type="SMART" id="SM00874">
    <property type="entry name" value="B5"/>
    <property type="match status" value="1"/>
</dbReference>
<comment type="similarity">
    <text evidence="2 13">Belongs to the phenylalanyl-tRNA synthetase beta subunit family. Type 1 subfamily.</text>
</comment>
<evidence type="ECO:0000256" key="8">
    <source>
        <dbReference type="ARBA" id="ARBA00022840"/>
    </source>
</evidence>
<protein>
    <recommendedName>
        <fullName evidence="13">Phenylalanine--tRNA ligase beta subunit</fullName>
        <ecNumber evidence="13">6.1.1.20</ecNumber>
    </recommendedName>
    <alternativeName>
        <fullName evidence="13">Phenylalanyl-tRNA synthetase beta subunit</fullName>
        <shortName evidence="13">PheRS</shortName>
    </alternativeName>
</protein>
<dbReference type="FunFam" id="3.30.56.10:FF:000002">
    <property type="entry name" value="Phenylalanine--tRNA ligase beta subunit"/>
    <property type="match status" value="1"/>
</dbReference>
<dbReference type="PANTHER" id="PTHR10947:SF0">
    <property type="entry name" value="PHENYLALANINE--TRNA LIGASE BETA SUBUNIT"/>
    <property type="match status" value="1"/>
</dbReference>
<dbReference type="AlphaFoldDB" id="A0A518GAN8"/>
<dbReference type="OrthoDB" id="9805455at2"/>
<dbReference type="Gene3D" id="3.30.56.10">
    <property type="match status" value="2"/>
</dbReference>
<dbReference type="Proteomes" id="UP000318017">
    <property type="component" value="Chromosome"/>
</dbReference>
<dbReference type="Gene3D" id="3.50.40.10">
    <property type="entry name" value="Phenylalanyl-trna Synthetase, Chain B, domain 3"/>
    <property type="match status" value="1"/>
</dbReference>
<comment type="subunit">
    <text evidence="3 13">Tetramer of two alpha and two beta subunits.</text>
</comment>
<dbReference type="Pfam" id="PF03483">
    <property type="entry name" value="B3_4"/>
    <property type="match status" value="1"/>
</dbReference>
<dbReference type="SUPFAM" id="SSF55681">
    <property type="entry name" value="Class II aaRS and biotin synthetases"/>
    <property type="match status" value="1"/>
</dbReference>
<comment type="catalytic activity">
    <reaction evidence="12 13">
        <text>tRNA(Phe) + L-phenylalanine + ATP = L-phenylalanyl-tRNA(Phe) + AMP + diphosphate + H(+)</text>
        <dbReference type="Rhea" id="RHEA:19413"/>
        <dbReference type="Rhea" id="RHEA-COMP:9668"/>
        <dbReference type="Rhea" id="RHEA-COMP:9699"/>
        <dbReference type="ChEBI" id="CHEBI:15378"/>
        <dbReference type="ChEBI" id="CHEBI:30616"/>
        <dbReference type="ChEBI" id="CHEBI:33019"/>
        <dbReference type="ChEBI" id="CHEBI:58095"/>
        <dbReference type="ChEBI" id="CHEBI:78442"/>
        <dbReference type="ChEBI" id="CHEBI:78531"/>
        <dbReference type="ChEBI" id="CHEBI:456215"/>
        <dbReference type="EC" id="6.1.1.20"/>
    </reaction>
</comment>
<comment type="subcellular location">
    <subcellularLocation>
        <location evidence="1 13">Cytoplasm</location>
    </subcellularLocation>
</comment>
<evidence type="ECO:0000256" key="12">
    <source>
        <dbReference type="ARBA" id="ARBA00049255"/>
    </source>
</evidence>
<gene>
    <name evidence="13 16" type="primary">pheT</name>
    <name evidence="16" type="ORF">Q31a_39550</name>
</gene>
<sequence>MLVCWEWLSQYVELSVSPEDLANRYAMSGLNHESTEAVADDIVLDLEVTSNRGDCLGHIGVAREASVLLGKPLRIPAANVSTGGTPVESLIKIVNEFPDACPRYTARVVRGVKIGPSPDWLVRRLSAIGIASVNNVVDATNYVMMECGQPLHAFDLKCVRGGRIHVRPASEKESFVAIDHRTYELDSAMVVIADAERALALGGVMGGVDSEVSASTVDVLIEAATFNPLTIRRAARFLKLHSPSSFRFERRPDPAGLDWASRRCCELILQIAGGELLDGCASAGSEPPAADVIPFRLRQIPRVLGIEIPADEVLSILVSLGCLVTEQSSETLKVTPPTWRGDLTREVDLLEEVARIYGYEKIPEDAAVPMSVAPRRPKDIAMGRVRSILSAYGIDEAMTPSVVTKSAEKHGSVWTELPPLSTETPLLIGAKLLRRSLLPSLLTARHTNQTQSIRNAQLYEVGTIYLPGATAAELPQEQSTLGIVTTGDLRFVRGIVEDIICQVVSRQSQVAWKLVEHPSFQAATLLQVSLNEQVLGFVGLISANTQNAFSLDQPVAAAELSVDVLSAALEEVRQADPVSAYPAVTRDLNFVVDEELTWAALSATCHEHAGDLLQDICYQETYRDTKKDGAGKKRLLLSLVFRSLDRTLTSQEVDAAVQKVIAACSQKFSATLLA</sequence>
<dbReference type="SUPFAM" id="SSF54991">
    <property type="entry name" value="Anticodon-binding domain of PheRS"/>
    <property type="match status" value="1"/>
</dbReference>
<evidence type="ECO:0000256" key="3">
    <source>
        <dbReference type="ARBA" id="ARBA00011209"/>
    </source>
</evidence>
<evidence type="ECO:0000256" key="6">
    <source>
        <dbReference type="ARBA" id="ARBA00022723"/>
    </source>
</evidence>
<dbReference type="SMART" id="SM00896">
    <property type="entry name" value="FDX-ACB"/>
    <property type="match status" value="1"/>
</dbReference>
<feature type="binding site" evidence="13">
    <location>
        <position position="348"/>
    </location>
    <ligand>
        <name>Mg(2+)</name>
        <dbReference type="ChEBI" id="CHEBI:18420"/>
        <note>shared with alpha subunit</note>
    </ligand>
</feature>
<dbReference type="Pfam" id="PF03147">
    <property type="entry name" value="FDX-ACB"/>
    <property type="match status" value="1"/>
</dbReference>
<keyword evidence="4 13" id="KW-0963">Cytoplasm</keyword>
<evidence type="ECO:0000256" key="11">
    <source>
        <dbReference type="ARBA" id="ARBA00023146"/>
    </source>
</evidence>
<dbReference type="Gene3D" id="3.30.70.380">
    <property type="entry name" value="Ferrodoxin-fold anticodon-binding domain"/>
    <property type="match status" value="1"/>
</dbReference>
<dbReference type="PROSITE" id="PS51447">
    <property type="entry name" value="FDX_ACB"/>
    <property type="match status" value="1"/>
</dbReference>
<dbReference type="EC" id="6.1.1.20" evidence="13"/>
<dbReference type="GO" id="GO:0000287">
    <property type="term" value="F:magnesium ion binding"/>
    <property type="evidence" value="ECO:0007669"/>
    <property type="project" value="UniProtKB-UniRule"/>
</dbReference>
<dbReference type="Gene3D" id="3.30.930.10">
    <property type="entry name" value="Bira Bifunctional Protein, Domain 2"/>
    <property type="match status" value="1"/>
</dbReference>
<dbReference type="InterPro" id="IPR004532">
    <property type="entry name" value="Phe-tRNA-ligase_IIc_bsu_bact"/>
</dbReference>